<dbReference type="PROSITE" id="PS51257">
    <property type="entry name" value="PROKAR_LIPOPROTEIN"/>
    <property type="match status" value="1"/>
</dbReference>
<dbReference type="EMBL" id="CAEZYW010000199">
    <property type="protein sequence ID" value="CAB4749970.1"/>
    <property type="molecule type" value="Genomic_DNA"/>
</dbReference>
<accession>A0A6J7MEQ7</accession>
<reference evidence="2" key="1">
    <citation type="submission" date="2020-05" db="EMBL/GenBank/DDBJ databases">
        <authorList>
            <person name="Chiriac C."/>
            <person name="Salcher M."/>
            <person name="Ghai R."/>
            <person name="Kavagutti S V."/>
        </authorList>
    </citation>
    <scope>NUCLEOTIDE SEQUENCE</scope>
</reference>
<evidence type="ECO:0000313" key="2">
    <source>
        <dbReference type="EMBL" id="CAB4979107.1"/>
    </source>
</evidence>
<evidence type="ECO:0000313" key="1">
    <source>
        <dbReference type="EMBL" id="CAB4749970.1"/>
    </source>
</evidence>
<proteinExistence type="predicted"/>
<protein>
    <submittedName>
        <fullName evidence="2">Unannotated protein</fullName>
    </submittedName>
</protein>
<dbReference type="AlphaFoldDB" id="A0A6J7MEQ7"/>
<name>A0A6J7MEQ7_9ZZZZ</name>
<dbReference type="EMBL" id="CAFBOM010000043">
    <property type="protein sequence ID" value="CAB4979107.1"/>
    <property type="molecule type" value="Genomic_DNA"/>
</dbReference>
<organism evidence="2">
    <name type="scientific">freshwater metagenome</name>
    <dbReference type="NCBI Taxonomy" id="449393"/>
    <lineage>
        <taxon>unclassified sequences</taxon>
        <taxon>metagenomes</taxon>
        <taxon>ecological metagenomes</taxon>
    </lineage>
</organism>
<gene>
    <name evidence="1" type="ORF">UFOPK2786_01236</name>
    <name evidence="2" type="ORF">UFOPK3957_00380</name>
</gene>
<sequence length="155" mass="15585">MISRGLRPQSRAALGAAAFVSVLLFAGCSAASDSGHSSGDESGHAASGSACDEASVGDTLGHIVGEARMVVASIDSLDCSGDWAFASATLADADADASATEGQEGIVDVFLLQRDGDIWVLKARETACGTISPGGPMPADAQVPADLWERACLTS</sequence>